<feature type="region of interest" description="Disordered" evidence="1">
    <location>
        <begin position="386"/>
        <end position="406"/>
    </location>
</feature>
<dbReference type="Pfam" id="PF11707">
    <property type="entry name" value="Npa1"/>
    <property type="match status" value="1"/>
</dbReference>
<dbReference type="PANTHER" id="PTHR13500">
    <property type="entry name" value="NUCLEOLAR PRERIBOSOMAL-ASSOCIATED PROTEIN 1"/>
    <property type="match status" value="1"/>
</dbReference>
<dbReference type="PANTHER" id="PTHR13500:SF0">
    <property type="entry name" value="NUCLEOLAR PRE-RIBOSOMAL-ASSOCIATED PROTEIN 1"/>
    <property type="match status" value="1"/>
</dbReference>
<protein>
    <recommendedName>
        <fullName evidence="2">URB1 N-terminal domain-containing protein</fullName>
    </recommendedName>
</protein>
<accession>A0A9W8AZ37</accession>
<gene>
    <name evidence="3" type="ORF">H4R34_004969</name>
</gene>
<dbReference type="OrthoDB" id="72892at2759"/>
<evidence type="ECO:0000256" key="1">
    <source>
        <dbReference type="SAM" id="MobiDB-lite"/>
    </source>
</evidence>
<dbReference type="InterPro" id="IPR039844">
    <property type="entry name" value="URB1"/>
</dbReference>
<keyword evidence="4" id="KW-1185">Reference proteome</keyword>
<evidence type="ECO:0000313" key="4">
    <source>
        <dbReference type="Proteomes" id="UP001151582"/>
    </source>
</evidence>
<feature type="domain" description="URB1 N-terminal" evidence="2">
    <location>
        <begin position="87"/>
        <end position="464"/>
    </location>
</feature>
<feature type="non-terminal residue" evidence="3">
    <location>
        <position position="2029"/>
    </location>
</feature>
<dbReference type="InterPro" id="IPR021714">
    <property type="entry name" value="URB1_N"/>
</dbReference>
<dbReference type="GO" id="GO:0005730">
    <property type="term" value="C:nucleolus"/>
    <property type="evidence" value="ECO:0007669"/>
    <property type="project" value="TreeGrafter"/>
</dbReference>
<proteinExistence type="predicted"/>
<dbReference type="Proteomes" id="UP001151582">
    <property type="component" value="Unassembled WGS sequence"/>
</dbReference>
<organism evidence="3 4">
    <name type="scientific">Dimargaris verticillata</name>
    <dbReference type="NCBI Taxonomy" id="2761393"/>
    <lineage>
        <taxon>Eukaryota</taxon>
        <taxon>Fungi</taxon>
        <taxon>Fungi incertae sedis</taxon>
        <taxon>Zoopagomycota</taxon>
        <taxon>Kickxellomycotina</taxon>
        <taxon>Dimargaritomycetes</taxon>
        <taxon>Dimargaritales</taxon>
        <taxon>Dimargaritaceae</taxon>
        <taxon>Dimargaris</taxon>
    </lineage>
</organism>
<dbReference type="GO" id="GO:0000463">
    <property type="term" value="P:maturation of LSU-rRNA from tricistronic rRNA transcript (SSU-rRNA, 5.8S rRNA, LSU-rRNA)"/>
    <property type="evidence" value="ECO:0007669"/>
    <property type="project" value="TreeGrafter"/>
</dbReference>
<reference evidence="3" key="1">
    <citation type="submission" date="2022-07" db="EMBL/GenBank/DDBJ databases">
        <title>Phylogenomic reconstructions and comparative analyses of Kickxellomycotina fungi.</title>
        <authorList>
            <person name="Reynolds N.K."/>
            <person name="Stajich J.E."/>
            <person name="Barry K."/>
            <person name="Grigoriev I.V."/>
            <person name="Crous P."/>
            <person name="Smith M.E."/>
        </authorList>
    </citation>
    <scope>NUCLEOTIDE SEQUENCE</scope>
    <source>
        <strain evidence="3">RSA 567</strain>
    </source>
</reference>
<sequence length="2029" mass="224886">MANVKDAPLTGPLVTVVETIRALRFTALAELTLALTETRPEPLLQTVQDLVSQLQVPLDATDEIKQAHTRVLFEYLSAVPDAIDFVRLWETQQVTPLIEGLEIWLVRLFDRMLQLTCHSDYHSVGQTIAEALLEQHLGALRSYVADPWKPVCQPTLSLLGTLASYSNTVARTLAHRYHFDLRLVQHWLHSRSPPKLLPSKAIDLAVLGYGEQDVRTTAVRFLLAFFRGGDQTTKETMLCKRGLYQLIFEGLARDSYLQLLTTLLVLHDAIVSDASLRRHIVGKLFIPSVVRHLSHLYHRRDTAQVHFRILPHLFPDATTWTELATSPWAYPMLPQAVTHVAVNDPAAIFSDSSAAVVDRFMTRLCATPGTGLCFYDRGWYGSDNSAERLDADKPGAPSSDVPAETGLSSVRVPRGYADSRFVNRQLALIVALSLSPTDNLGQQRLLLRILRASPELSEAYWTAHPITLGTGSNLYYLAQLGLALKTIDLPNPHDISAASLAKMTPLEKTRAGKLLAPGLLVYPPPVRAMVESILPLGLNAKVFGKVLSSASSFIVHTTALVLAKALNKLQQVVGFIDGMMATQLPGRPKASTMVDIEAWQTAKRQLLAEIKRRLPSFNTLVDWHGVLAHELKPSDSGAGHRIVYSAFVERHALTHEVLLKVIKYYRNLFPEATFRFDYGKLLPSLSELKEYAQQAAGATNELAQRRAIIAARSMCHVLGVLRNVSEFQWWTTFRVELGTNVPSQTTTHEDRNQTITYLSVLIMISYLSPYHKVRVMARNLVHQFFRQSVLFDHSATEAFAWYRAVETTLDTLLRSPVFADDTSQWDTSTSLSMFHRWLQHEQVVVYLLAFMDRAVTRCLHAPHRHLDTMTRVNHDVSSALQTASEAVLTKSSNPGASPQAIMASDERAILAVLCNQNGLAASSVATQQFSALLFSFLQMAKNEVGMYQGLFFPHLEDRVVKRSRATTLPSTAAQYIMDLTCNVLLELIRVNPAHVHLFAIWSWFSGQLVDDVLVSIGQESPASFVAKLAQMTKLTKADSVHWSPWDRIYDCWVYLRSLVPLVAANAICPDAASVLAAALRPADASVISHRQLQALRGLDYVALRQHVDTLVPWCTFQALAQDSTCPTANQIIPNQAKFTLLAQYLVRHAPCQPDEMADLATLWECIPSESFKPLTSNAAPAALELWCTVLSTDRFTDSASQMLLRAALWQQCTALTMGSQISTEHFTPVVTMANTLLNGYQRSLLTPVTSGTDVNCLIHQFLFELLATLVDATLCVETMHTGSPVSTSTLESSSDAAQFQHPIVLLTRALLTHPAFQVACQHIAHQDWDFASASPVCAMLRRLVGGLRRLSAAYGVDAVDHALWRPYKDLAFRHLRRFMVNTVMMAPKAASLPSSSAAIHQATVLATALFDSLIDLYDGSERATVALALTTDWALAPVTAIGPHPITAQLAQLVTSFLDPQHDQTESFVRHIQTDQVLSFALTAWHHQATKDLDVLLIRVMACYVPAVPFPPVVEPFVDSHQANAPLFATLTQAKLGHQYRALPTVFDSAAFFTHGMSHLTLLWARCLGQLILGHKETRQQWAQWIIDLPQAFEDVLRTNHLALQTNGTDKANEAHAMLSLLYCYLHCVTTVTTDAPVAFAPPCLQWASFATTVDQQAMAVLCARALPILVAQLRAVCSIPGEALDSPVYQLIRATVLRLVQALSLCSPTERARSAAPLDQQIQGLVYGIPTASLASATGNTVAYYGMALRDVSDLVAFYHTAVQELPLEPTAATLIHHFTTVLAEFGSHQVAAVSNAPTWQCELFTAFDTLLVAIRPLLATPPIATALTQLCNAVLEQPALLQRPTPMLTLLHIYRNLRLNSGTISTLLDALYASLYALARDYRQQLGWDVCQRNDEAALNRMAPYTPCDACFLFLYRLWQSLPVNDWCRSHLHALLPYFTATLSLRDQLISAMLLQYERCHQTSVLLDVMLWGPMAVDACWSTEQVATWPPSALPPKTSTTRADIRKALDCVDRATMLRTIRQYPVT</sequence>
<comment type="caution">
    <text evidence="3">The sequence shown here is derived from an EMBL/GenBank/DDBJ whole genome shotgun (WGS) entry which is preliminary data.</text>
</comment>
<dbReference type="EMBL" id="JANBQB010000764">
    <property type="protein sequence ID" value="KAJ1973754.1"/>
    <property type="molecule type" value="Genomic_DNA"/>
</dbReference>
<dbReference type="GO" id="GO:0000466">
    <property type="term" value="P:maturation of 5.8S rRNA from tricistronic rRNA transcript (SSU-rRNA, 5.8S rRNA, LSU-rRNA)"/>
    <property type="evidence" value="ECO:0007669"/>
    <property type="project" value="TreeGrafter"/>
</dbReference>
<evidence type="ECO:0000259" key="2">
    <source>
        <dbReference type="Pfam" id="PF11707"/>
    </source>
</evidence>
<name>A0A9W8AZ37_9FUNG</name>
<evidence type="ECO:0000313" key="3">
    <source>
        <dbReference type="EMBL" id="KAJ1973754.1"/>
    </source>
</evidence>